<comment type="caution">
    <text evidence="1">The sequence shown here is derived from an EMBL/GenBank/DDBJ whole genome shotgun (WGS) entry which is preliminary data.</text>
</comment>
<organism evidence="1 2">
    <name type="scientific">Mycena rosella</name>
    <name type="common">Pink bonnet</name>
    <name type="synonym">Agaricus rosellus</name>
    <dbReference type="NCBI Taxonomy" id="1033263"/>
    <lineage>
        <taxon>Eukaryota</taxon>
        <taxon>Fungi</taxon>
        <taxon>Dikarya</taxon>
        <taxon>Basidiomycota</taxon>
        <taxon>Agaricomycotina</taxon>
        <taxon>Agaricomycetes</taxon>
        <taxon>Agaricomycetidae</taxon>
        <taxon>Agaricales</taxon>
        <taxon>Marasmiineae</taxon>
        <taxon>Mycenaceae</taxon>
        <taxon>Mycena</taxon>
    </lineage>
</organism>
<reference evidence="1" key="1">
    <citation type="submission" date="2023-03" db="EMBL/GenBank/DDBJ databases">
        <title>Massive genome expansion in bonnet fungi (Mycena s.s.) driven by repeated elements and novel gene families across ecological guilds.</title>
        <authorList>
            <consortium name="Lawrence Berkeley National Laboratory"/>
            <person name="Harder C.B."/>
            <person name="Miyauchi S."/>
            <person name="Viragh M."/>
            <person name="Kuo A."/>
            <person name="Thoen E."/>
            <person name="Andreopoulos B."/>
            <person name="Lu D."/>
            <person name="Skrede I."/>
            <person name="Drula E."/>
            <person name="Henrissat B."/>
            <person name="Morin E."/>
            <person name="Kohler A."/>
            <person name="Barry K."/>
            <person name="LaButti K."/>
            <person name="Morin E."/>
            <person name="Salamov A."/>
            <person name="Lipzen A."/>
            <person name="Mereny Z."/>
            <person name="Hegedus B."/>
            <person name="Baldrian P."/>
            <person name="Stursova M."/>
            <person name="Weitz H."/>
            <person name="Taylor A."/>
            <person name="Grigoriev I.V."/>
            <person name="Nagy L.G."/>
            <person name="Martin F."/>
            <person name="Kauserud H."/>
        </authorList>
    </citation>
    <scope>NUCLEOTIDE SEQUENCE</scope>
    <source>
        <strain evidence="1">CBHHK067</strain>
    </source>
</reference>
<evidence type="ECO:0000313" key="2">
    <source>
        <dbReference type="Proteomes" id="UP001221757"/>
    </source>
</evidence>
<gene>
    <name evidence="1" type="ORF">B0H17DRAFT_19912</name>
</gene>
<name>A0AAD7B3X3_MYCRO</name>
<proteinExistence type="predicted"/>
<protein>
    <submittedName>
        <fullName evidence="1">Uncharacterized protein</fullName>
    </submittedName>
</protein>
<dbReference type="AlphaFoldDB" id="A0AAD7B3X3"/>
<sequence>MIDNHFTRREPDPRYFKTSPNMMSLIWLQAARYYVDSVAGNYPYQGECTLWIRPSTGGLCLDLTRDDFDFDLNPEPGFGEFRHSATGDRLLEPNQHSDILADISIREYHEICHKSLSKHLELSISPHTSLKLGTVYRFLGANYDSPVEVAFVECTDLGWENLNVTVPGQIMGDGWICIPSAEVQHKYPYSIDAGNAGEWLSQANHIFKCLDITSNYEDYAVVESALYQLTLYGPTDGLPPGYLFICPLKDLNPDDPSCFRYPDCPAYWSLDPTGVERLSTEEATDLGFPSFEFEAAAQGYSWDSSVYEGLRQFHEAKEFDPYSQDVAQHLGCPLYQLSAGLEASSAHRELHRTPGLITLTELNSGRDQ</sequence>
<dbReference type="EMBL" id="JARKIE010001021">
    <property type="protein sequence ID" value="KAJ7609304.1"/>
    <property type="molecule type" value="Genomic_DNA"/>
</dbReference>
<dbReference type="Proteomes" id="UP001221757">
    <property type="component" value="Unassembled WGS sequence"/>
</dbReference>
<accession>A0AAD7B3X3</accession>
<keyword evidence="2" id="KW-1185">Reference proteome</keyword>
<evidence type="ECO:0000313" key="1">
    <source>
        <dbReference type="EMBL" id="KAJ7609304.1"/>
    </source>
</evidence>